<feature type="transmembrane region" description="Helical" evidence="1">
    <location>
        <begin position="1054"/>
        <end position="1073"/>
    </location>
</feature>
<accession>A0A5C5YZB8</accession>
<evidence type="ECO:0000256" key="1">
    <source>
        <dbReference type="SAM" id="Phobius"/>
    </source>
</evidence>
<dbReference type="InterPro" id="IPR001036">
    <property type="entry name" value="Acrflvin-R"/>
</dbReference>
<dbReference type="PANTHER" id="PTHR32063:SF33">
    <property type="entry name" value="RND SUPERFAMILY EFFLUX PUMP PERMEASE COMPONENT"/>
    <property type="match status" value="1"/>
</dbReference>
<feature type="transmembrane region" description="Helical" evidence="1">
    <location>
        <begin position="968"/>
        <end position="994"/>
    </location>
</feature>
<dbReference type="Gene3D" id="3.30.70.1320">
    <property type="entry name" value="Multidrug efflux transporter AcrB pore domain like"/>
    <property type="match status" value="1"/>
</dbReference>
<sequence>MRSVVRWAVDNGPATNTLVVAILILGCWCAASMQREFWPYSNLDVIQVSVEYRGASPEEVEEGICQRIEETVRSVQGVRRITSVAREGSAVVSIELEADVSEPDVQEILGEVRSRVDGIPSFPALAEQPVVQRQQPRTTAISIGVIGPESSSGSRQDFRPGSSKVLTTSATADRNVENALALRDLAEQIRDEVLLMDEVSQAEVVGVPRYQIDVEIPEETLRQYNLTLSQVAEIVRSQNVEVPGGTMKTASQDILLRGSNRQSTGEDIGNIPLVTDQSGVVLTIDDLGTVRDEFTDDSAISRINGRPGLAIQIETTQTEDIIHVGRAVQKFVKEYSPPDGYELIYFRDRTDDVLARLMLLVKNGWQGLLLVFLLLTLFLELRLAIWVSMGIPLSIAGACALMYYTGQTLNMTSMFAFLIALGIMVDDAIVIGENIYVHRSTGKSFRDAAIDGTLEVMPSVVTSVLTTILAFLPMMFMTGRLARFTEVLPFAVIAILMFSLTEALTVLPSHLAHADGPGMKALSWLFGPFRVVGSAIAVVNGWVAKGLEWFIETLYLPTLRFSLRFPMLIVCCAIAFLMTAIGVVRSGTVPYIVLPQIDSNFCTVIIAFPDGTPEHITDKATKRLEDAVQSINQQTIDEGLTAIPGGVVSAIHRSVGYGASTDGDVSSGSHVGSLTVQLVDVGDRGITSQEMVQRWRKAAGSFVGADLVSFGSGPRGLAGLPIEFSLLARSEDIPQLEAAVQACVDQLEKYPGVHDVTAGGRPGKWEYRLTIKDEAKAMGVSLAELSSTVRASYYGEEAMRLQRGRHEVELRVRYPREQRQSLADFDEIRVRDPAGNQRPLTELAEVDIQRSYSAIHRLDQMRSITIAADVDEEVGNAFQITADLQNTLMPKLAENYPSLRVLWEGQQEQTNDSMNSMFYGFIAVMIGMYLLFTIEFKSYLQPLLVLSIIPFGACGAIFGHVIQGLPFTLFSIYGLVALSGIVVNDSIVLIDFINRRIADGLSLHEAIIDAGRRRCRPVLLTSLTTIGGMLPILLETSRQAQVLIPMATSLSFGLIFGTALVLILAPVGFFIIAKFSGAPLEQTAETLIETS</sequence>
<dbReference type="Proteomes" id="UP000315010">
    <property type="component" value="Unassembled WGS sequence"/>
</dbReference>
<dbReference type="SUPFAM" id="SSF82693">
    <property type="entry name" value="Multidrug efflux transporter AcrB pore domain, PN1, PN2, PC1 and PC2 subdomains"/>
    <property type="match status" value="3"/>
</dbReference>
<feature type="transmembrane region" description="Helical" evidence="1">
    <location>
        <begin position="1015"/>
        <end position="1034"/>
    </location>
</feature>
<feature type="transmembrane region" description="Helical" evidence="1">
    <location>
        <begin position="917"/>
        <end position="936"/>
    </location>
</feature>
<feature type="transmembrane region" description="Helical" evidence="1">
    <location>
        <begin position="943"/>
        <end position="962"/>
    </location>
</feature>
<dbReference type="OrthoDB" id="9806532at2"/>
<dbReference type="GO" id="GO:0042910">
    <property type="term" value="F:xenobiotic transmembrane transporter activity"/>
    <property type="evidence" value="ECO:0007669"/>
    <property type="project" value="TreeGrafter"/>
</dbReference>
<dbReference type="PROSITE" id="PS51257">
    <property type="entry name" value="PROKAR_LIPOPROTEIN"/>
    <property type="match status" value="1"/>
</dbReference>
<feature type="transmembrane region" description="Helical" evidence="1">
    <location>
        <begin position="456"/>
        <end position="476"/>
    </location>
</feature>
<feature type="transmembrane region" description="Helical" evidence="1">
    <location>
        <begin position="383"/>
        <end position="403"/>
    </location>
</feature>
<dbReference type="EMBL" id="SJPJ01000001">
    <property type="protein sequence ID" value="TWT80448.1"/>
    <property type="molecule type" value="Genomic_DNA"/>
</dbReference>
<dbReference type="Pfam" id="PF00873">
    <property type="entry name" value="ACR_tran"/>
    <property type="match status" value="1"/>
</dbReference>
<name>A0A5C5YZB8_9BACT</name>
<protein>
    <submittedName>
        <fullName evidence="2">Toluene efflux pump membrane transporter TtgH</fullName>
    </submittedName>
</protein>
<feature type="transmembrane region" description="Helical" evidence="1">
    <location>
        <begin position="415"/>
        <end position="436"/>
    </location>
</feature>
<dbReference type="SUPFAM" id="SSF82866">
    <property type="entry name" value="Multidrug efflux transporter AcrB transmembrane domain"/>
    <property type="match status" value="2"/>
</dbReference>
<feature type="transmembrane region" description="Helical" evidence="1">
    <location>
        <begin position="357"/>
        <end position="377"/>
    </location>
</feature>
<dbReference type="Gene3D" id="3.30.70.1440">
    <property type="entry name" value="Multidrug efflux transporter AcrB pore domain"/>
    <property type="match status" value="1"/>
</dbReference>
<dbReference type="PANTHER" id="PTHR32063">
    <property type="match status" value="1"/>
</dbReference>
<feature type="transmembrane region" description="Helical" evidence="1">
    <location>
        <begin position="488"/>
        <end position="509"/>
    </location>
</feature>
<gene>
    <name evidence="2" type="primary">ttgH</name>
    <name evidence="2" type="ORF">CA13_18650</name>
</gene>
<evidence type="ECO:0000313" key="2">
    <source>
        <dbReference type="EMBL" id="TWT80448.1"/>
    </source>
</evidence>
<dbReference type="Gene3D" id="3.30.2090.10">
    <property type="entry name" value="Multidrug efflux transporter AcrB TolC docking domain, DN and DC subdomains"/>
    <property type="match status" value="2"/>
</dbReference>
<dbReference type="Gene3D" id="1.20.1640.10">
    <property type="entry name" value="Multidrug efflux transporter AcrB transmembrane domain"/>
    <property type="match status" value="2"/>
</dbReference>
<keyword evidence="1" id="KW-0472">Membrane</keyword>
<keyword evidence="1" id="KW-0812">Transmembrane</keyword>
<dbReference type="RefSeq" id="WP_146395479.1">
    <property type="nucleotide sequence ID" value="NZ_SJPJ01000001.1"/>
</dbReference>
<comment type="caution">
    <text evidence="2">The sequence shown here is derived from an EMBL/GenBank/DDBJ whole genome shotgun (WGS) entry which is preliminary data.</text>
</comment>
<feature type="transmembrane region" description="Helical" evidence="1">
    <location>
        <begin position="12"/>
        <end position="31"/>
    </location>
</feature>
<dbReference type="SUPFAM" id="SSF82714">
    <property type="entry name" value="Multidrug efflux transporter AcrB TolC docking domain, DN and DC subdomains"/>
    <property type="match status" value="2"/>
</dbReference>
<proteinExistence type="predicted"/>
<dbReference type="InterPro" id="IPR027463">
    <property type="entry name" value="AcrB_DN_DC_subdom"/>
</dbReference>
<reference evidence="2 3" key="1">
    <citation type="submission" date="2019-02" db="EMBL/GenBank/DDBJ databases">
        <title>Deep-cultivation of Planctomycetes and their phenomic and genomic characterization uncovers novel biology.</title>
        <authorList>
            <person name="Wiegand S."/>
            <person name="Jogler M."/>
            <person name="Boedeker C."/>
            <person name="Pinto D."/>
            <person name="Vollmers J."/>
            <person name="Rivas-Marin E."/>
            <person name="Kohn T."/>
            <person name="Peeters S.H."/>
            <person name="Heuer A."/>
            <person name="Rast P."/>
            <person name="Oberbeckmann S."/>
            <person name="Bunk B."/>
            <person name="Jeske O."/>
            <person name="Meyerdierks A."/>
            <person name="Storesund J.E."/>
            <person name="Kallscheuer N."/>
            <person name="Luecker S."/>
            <person name="Lage O.M."/>
            <person name="Pohl T."/>
            <person name="Merkel B.J."/>
            <person name="Hornburger P."/>
            <person name="Mueller R.-W."/>
            <person name="Bruemmer F."/>
            <person name="Labrenz M."/>
            <person name="Spormann A.M."/>
            <person name="Op Den Camp H."/>
            <person name="Overmann J."/>
            <person name="Amann R."/>
            <person name="Jetten M.S.M."/>
            <person name="Mascher T."/>
            <person name="Medema M.H."/>
            <person name="Devos D.P."/>
            <person name="Kaster A.-K."/>
            <person name="Ovreas L."/>
            <person name="Rohde M."/>
            <person name="Galperin M.Y."/>
            <person name="Jogler C."/>
        </authorList>
    </citation>
    <scope>NUCLEOTIDE SEQUENCE [LARGE SCALE GENOMIC DNA]</scope>
    <source>
        <strain evidence="2 3">CA13</strain>
    </source>
</reference>
<feature type="transmembrane region" description="Helical" evidence="1">
    <location>
        <begin position="521"/>
        <end position="544"/>
    </location>
</feature>
<keyword evidence="1" id="KW-1133">Transmembrane helix</keyword>
<dbReference type="PRINTS" id="PR00702">
    <property type="entry name" value="ACRIFLAVINRP"/>
</dbReference>
<dbReference type="GO" id="GO:0005886">
    <property type="term" value="C:plasma membrane"/>
    <property type="evidence" value="ECO:0007669"/>
    <property type="project" value="TreeGrafter"/>
</dbReference>
<evidence type="ECO:0000313" key="3">
    <source>
        <dbReference type="Proteomes" id="UP000315010"/>
    </source>
</evidence>
<dbReference type="Gene3D" id="3.30.70.1430">
    <property type="entry name" value="Multidrug efflux transporter AcrB pore domain"/>
    <property type="match status" value="2"/>
</dbReference>
<feature type="transmembrane region" description="Helical" evidence="1">
    <location>
        <begin position="565"/>
        <end position="584"/>
    </location>
</feature>
<organism evidence="2 3">
    <name type="scientific">Novipirellula herctigrandis</name>
    <dbReference type="NCBI Taxonomy" id="2527986"/>
    <lineage>
        <taxon>Bacteria</taxon>
        <taxon>Pseudomonadati</taxon>
        <taxon>Planctomycetota</taxon>
        <taxon>Planctomycetia</taxon>
        <taxon>Pirellulales</taxon>
        <taxon>Pirellulaceae</taxon>
        <taxon>Novipirellula</taxon>
    </lineage>
</organism>
<dbReference type="AlphaFoldDB" id="A0A5C5YZB8"/>
<keyword evidence="3" id="KW-1185">Reference proteome</keyword>